<feature type="chain" id="PRO_5044201780" description="Secreted protein" evidence="2">
    <location>
        <begin position="28"/>
        <end position="84"/>
    </location>
</feature>
<evidence type="ECO:0000313" key="3">
    <source>
        <dbReference type="EMBL" id="BFP46521.1"/>
    </source>
</evidence>
<evidence type="ECO:0000256" key="2">
    <source>
        <dbReference type="SAM" id="SignalP"/>
    </source>
</evidence>
<proteinExistence type="predicted"/>
<name>A0AB33JTI3_9ACTN</name>
<feature type="signal peptide" evidence="2">
    <location>
        <begin position="1"/>
        <end position="27"/>
    </location>
</feature>
<dbReference type="EMBL" id="AP035881">
    <property type="protein sequence ID" value="BFP46521.1"/>
    <property type="molecule type" value="Genomic_DNA"/>
</dbReference>
<evidence type="ECO:0008006" key="4">
    <source>
        <dbReference type="Google" id="ProtNLM"/>
    </source>
</evidence>
<dbReference type="AlphaFoldDB" id="A0AB33JTI3"/>
<organism evidence="3">
    <name type="scientific">Kitasatospora sp. CMC57</name>
    <dbReference type="NCBI Taxonomy" id="3231513"/>
    <lineage>
        <taxon>Bacteria</taxon>
        <taxon>Bacillati</taxon>
        <taxon>Actinomycetota</taxon>
        <taxon>Actinomycetes</taxon>
        <taxon>Kitasatosporales</taxon>
        <taxon>Streptomycetaceae</taxon>
        <taxon>Kitasatospora</taxon>
    </lineage>
</organism>
<feature type="compositionally biased region" description="Low complexity" evidence="1">
    <location>
        <begin position="69"/>
        <end position="78"/>
    </location>
</feature>
<protein>
    <recommendedName>
        <fullName evidence="4">Secreted protein</fullName>
    </recommendedName>
</protein>
<gene>
    <name evidence="3" type="ORF">KCMC57_28890</name>
</gene>
<keyword evidence="2" id="KW-0732">Signal</keyword>
<reference evidence="3" key="1">
    <citation type="submission" date="2024-07" db="EMBL/GenBank/DDBJ databases">
        <title>Complete genome sequences of cellulolytic bacteria, Kitasatospora sp. CMC57 and Streptomyces sp. CMC78, isolated from Japanese agricultural soil.</title>
        <authorList>
            <person name="Hashimoto T."/>
            <person name="Ito M."/>
            <person name="Iwamoto M."/>
            <person name="Fukahori D."/>
            <person name="Shoda T."/>
            <person name="Sakoda M."/>
            <person name="Morohoshi T."/>
            <person name="Mitsuboshi M."/>
            <person name="Nishizawa T."/>
        </authorList>
    </citation>
    <scope>NUCLEOTIDE SEQUENCE</scope>
    <source>
        <strain evidence="3">CMC57</strain>
    </source>
</reference>
<sequence>MKMPNRLLAAVALSGAALAAAAVPAHAAKTPGMPDIKNAGGVFGLVAFTGAELLTGVDPTPPDPEVLMEQAKQQQAEQAAKEKK</sequence>
<feature type="region of interest" description="Disordered" evidence="1">
    <location>
        <begin position="58"/>
        <end position="84"/>
    </location>
</feature>
<evidence type="ECO:0000256" key="1">
    <source>
        <dbReference type="SAM" id="MobiDB-lite"/>
    </source>
</evidence>
<accession>A0AB33JTI3</accession>